<keyword evidence="2" id="KW-1185">Reference proteome</keyword>
<evidence type="ECO:0000313" key="1">
    <source>
        <dbReference type="EMBL" id="SCZ94477.1"/>
    </source>
</evidence>
<organism evidence="1 2">
    <name type="scientific">Microbotryum saponariae</name>
    <dbReference type="NCBI Taxonomy" id="289078"/>
    <lineage>
        <taxon>Eukaryota</taxon>
        <taxon>Fungi</taxon>
        <taxon>Dikarya</taxon>
        <taxon>Basidiomycota</taxon>
        <taxon>Pucciniomycotina</taxon>
        <taxon>Microbotryomycetes</taxon>
        <taxon>Microbotryales</taxon>
        <taxon>Microbotryaceae</taxon>
        <taxon>Microbotryum</taxon>
    </lineage>
</organism>
<name>A0A2X0KNJ2_9BASI</name>
<protein>
    <submittedName>
        <fullName evidence="1">BZ3500_MvSof-1268-A1-R1_Chr12-2g03924 protein</fullName>
    </submittedName>
</protein>
<sequence length="217" mass="24228">MDRAICHLGIRVAAALGVGPAPQKYYRDHATQSSHKSGELLQKAALSKVITLEDDEDEDEMRMSLWRKKMGISTCRHVEVSLRQIRQFHVSDQIDLFRSDQDQITQGRIRKIQIRSDLIASAPRLRLRGCSSVSESCGVRTLARAMILWNRIQLFKTWVDSHVNADLGIEKWSIVVGASFAIGLKFAGTAAAQAHGTLNLLNCILSSVRTLRHRAAV</sequence>
<proteinExistence type="predicted"/>
<evidence type="ECO:0000313" key="2">
    <source>
        <dbReference type="Proteomes" id="UP000249723"/>
    </source>
</evidence>
<dbReference type="AlphaFoldDB" id="A0A2X0KNJ2"/>
<dbReference type="STRING" id="289078.A0A2X0KNJ2"/>
<dbReference type="EMBL" id="FMWP01000052">
    <property type="protein sequence ID" value="SCZ94477.1"/>
    <property type="molecule type" value="Genomic_DNA"/>
</dbReference>
<gene>
    <name evidence="1" type="ORF">BZ3500_MVSOF-1268-A1-R1_CHR12-2G03924</name>
</gene>
<reference evidence="2" key="1">
    <citation type="submission" date="2016-10" db="EMBL/GenBank/DDBJ databases">
        <authorList>
            <person name="Jeantristanb JTB J.-T."/>
            <person name="Ricardo R."/>
        </authorList>
    </citation>
    <scope>NUCLEOTIDE SEQUENCE [LARGE SCALE GENOMIC DNA]</scope>
</reference>
<accession>A0A2X0KNJ2</accession>
<dbReference type="Proteomes" id="UP000249723">
    <property type="component" value="Unassembled WGS sequence"/>
</dbReference>